<dbReference type="InterPro" id="IPR040234">
    <property type="entry name" value="QC/QCL"/>
</dbReference>
<dbReference type="Pfam" id="PF04389">
    <property type="entry name" value="Peptidase_M28"/>
    <property type="match status" value="1"/>
</dbReference>
<dbReference type="Proteomes" id="UP000236728">
    <property type="component" value="Unassembled WGS sequence"/>
</dbReference>
<dbReference type="OrthoDB" id="9778250at2"/>
<dbReference type="AlphaFoldDB" id="A0A1H5ZEH0"/>
<dbReference type="PANTHER" id="PTHR12283:SF6">
    <property type="entry name" value="GLUTAMINYL-PEPTIDE CYCLOTRANSFERASE-RELATED"/>
    <property type="match status" value="1"/>
</dbReference>
<evidence type="ECO:0000313" key="6">
    <source>
        <dbReference type="Proteomes" id="UP000236728"/>
    </source>
</evidence>
<keyword evidence="6" id="KW-1185">Reference proteome</keyword>
<accession>A0A1H5ZEH0</accession>
<protein>
    <submittedName>
        <fullName evidence="5">Glutaminyl-peptide cyclotransferase</fullName>
    </submittedName>
</protein>
<organism evidence="5 6">
    <name type="scientific">Bryocella elongata</name>
    <dbReference type="NCBI Taxonomy" id="863522"/>
    <lineage>
        <taxon>Bacteria</taxon>
        <taxon>Pseudomonadati</taxon>
        <taxon>Acidobacteriota</taxon>
        <taxon>Terriglobia</taxon>
        <taxon>Terriglobales</taxon>
        <taxon>Acidobacteriaceae</taxon>
        <taxon>Bryocella</taxon>
    </lineage>
</organism>
<dbReference type="RefSeq" id="WP_103933473.1">
    <property type="nucleotide sequence ID" value="NZ_FNVA01000004.1"/>
</dbReference>
<dbReference type="EMBL" id="FNVA01000004">
    <property type="protein sequence ID" value="SEG34125.1"/>
    <property type="molecule type" value="Genomic_DNA"/>
</dbReference>
<dbReference type="Gene3D" id="3.40.630.10">
    <property type="entry name" value="Zn peptidases"/>
    <property type="match status" value="1"/>
</dbReference>
<keyword evidence="1 5" id="KW-0808">Transferase</keyword>
<reference evidence="5 6" key="1">
    <citation type="submission" date="2016-10" db="EMBL/GenBank/DDBJ databases">
        <authorList>
            <person name="de Groot N.N."/>
        </authorList>
    </citation>
    <scope>NUCLEOTIDE SEQUENCE [LARGE SCALE GENOMIC DNA]</scope>
    <source>
        <strain evidence="5 6">DSM 22489</strain>
    </source>
</reference>
<feature type="signal peptide" evidence="3">
    <location>
        <begin position="1"/>
        <end position="22"/>
    </location>
</feature>
<gene>
    <name evidence="5" type="ORF">SAMN05421819_2584</name>
</gene>
<evidence type="ECO:0000256" key="1">
    <source>
        <dbReference type="ARBA" id="ARBA00022679"/>
    </source>
</evidence>
<evidence type="ECO:0000259" key="4">
    <source>
        <dbReference type="Pfam" id="PF04389"/>
    </source>
</evidence>
<dbReference type="SUPFAM" id="SSF53187">
    <property type="entry name" value="Zn-dependent exopeptidases"/>
    <property type="match status" value="1"/>
</dbReference>
<name>A0A1H5ZEH0_9BACT</name>
<keyword evidence="2" id="KW-0012">Acyltransferase</keyword>
<sequence length="308" mass="34099">MKHTALCIAATLALSLTSGVNAQKPVTGAHVMELTKEYLAVAPKRYIGSPGHLAAEHFIHDHFKPEAAKGNYIDDTFTARTPQGFMTMHNLLVKFPSTNPAKRDNVIVLASHYETNYWLKDINFVGANDGACTSALLIALGEYFRDHPPTGDSVWLLFTDGEESITSQWSDSDSLYGTRHIAAKWSGDGTLPHIKAFVLADMIGWKDMNVTRETNSTPWLEDLLAKAAKETGHSNYVFRESMAVDDDHIPFKQRGVPVLDIIDYKYGTSSDPEAFHHTAQDTIDKLSVQSLQVSADLFLGVIKLINEH</sequence>
<dbReference type="PANTHER" id="PTHR12283">
    <property type="entry name" value="GLUTAMINYL-PEPTIDE CYCLOTRANSFERASE"/>
    <property type="match status" value="1"/>
</dbReference>
<evidence type="ECO:0000256" key="3">
    <source>
        <dbReference type="SAM" id="SignalP"/>
    </source>
</evidence>
<dbReference type="InterPro" id="IPR007484">
    <property type="entry name" value="Peptidase_M28"/>
</dbReference>
<dbReference type="GO" id="GO:0016603">
    <property type="term" value="F:glutaminyl-peptide cyclotransferase activity"/>
    <property type="evidence" value="ECO:0007669"/>
    <property type="project" value="TreeGrafter"/>
</dbReference>
<evidence type="ECO:0000313" key="5">
    <source>
        <dbReference type="EMBL" id="SEG34125.1"/>
    </source>
</evidence>
<feature type="chain" id="PRO_5009291460" evidence="3">
    <location>
        <begin position="23"/>
        <end position="308"/>
    </location>
</feature>
<keyword evidence="3" id="KW-0732">Signal</keyword>
<proteinExistence type="predicted"/>
<evidence type="ECO:0000256" key="2">
    <source>
        <dbReference type="ARBA" id="ARBA00023315"/>
    </source>
</evidence>
<feature type="domain" description="Peptidase M28" evidence="4">
    <location>
        <begin position="90"/>
        <end position="300"/>
    </location>
</feature>
<dbReference type="GO" id="GO:0008270">
    <property type="term" value="F:zinc ion binding"/>
    <property type="evidence" value="ECO:0007669"/>
    <property type="project" value="TreeGrafter"/>
</dbReference>